<comment type="caution">
    <text evidence="6">The sequence shown here is derived from an EMBL/GenBank/DDBJ whole genome shotgun (WGS) entry which is preliminary data.</text>
</comment>
<dbReference type="PANTHER" id="PTHR30371">
    <property type="entry name" value="SEC-INDEPENDENT PROTEIN TRANSLOCASE PROTEIN TATC"/>
    <property type="match status" value="1"/>
</dbReference>
<keyword evidence="4 5" id="KW-0472">Membrane</keyword>
<dbReference type="RefSeq" id="WP_115936819.1">
    <property type="nucleotide sequence ID" value="NZ_QRDW01000004.1"/>
</dbReference>
<keyword evidence="5" id="KW-1003">Cell membrane</keyword>
<feature type="transmembrane region" description="Helical" evidence="5">
    <location>
        <begin position="78"/>
        <end position="99"/>
    </location>
</feature>
<keyword evidence="7" id="KW-1185">Reference proteome</keyword>
<comment type="subunit">
    <text evidence="5">The Tat system comprises two distinct complexes: a TatABC complex, containing multiple copies of TatA, TatB and TatC subunits, and a separate TatA complex, containing only TatA subunits. Substrates initially bind to the TatABC complex, which probably triggers association of the separate TatA complex to form the active translocon.</text>
</comment>
<accession>A0A3D9HNJ0</accession>
<dbReference type="OrthoDB" id="9777044at2"/>
<dbReference type="Proteomes" id="UP000256845">
    <property type="component" value="Unassembled WGS sequence"/>
</dbReference>
<keyword evidence="3 5" id="KW-1133">Transmembrane helix</keyword>
<sequence>MTTVDDSKAPLMEHLVELRKRLMISVAFLLISFFVMFPFAGHIFDFLVQPLNQVWSGQEGRRIIYTALHEKFFVDVKIAFFAGFMLSFPIIAGQIYMFMAPGLYKHEKSAFLPFLIATPALFLLGASFVYYVVIPVAWSFFAGFEQIGNAGTLDVQLEPKANEYLTLIMRLIFAFGICFELPVVLSLLARVGMVTPEGLRKKRRYAILIAFVAAAVLTPPDPLSQIGLAIPIILLYEISIICAVLIKKQQRERDIALGLDPEDEEVDDEEIVEDKK</sequence>
<keyword evidence="5" id="KW-0813">Transport</keyword>
<feature type="transmembrane region" description="Helical" evidence="5">
    <location>
        <begin position="203"/>
        <end position="220"/>
    </location>
</feature>
<dbReference type="GO" id="GO:0043953">
    <property type="term" value="P:protein transport by the Tat complex"/>
    <property type="evidence" value="ECO:0007669"/>
    <property type="project" value="UniProtKB-UniRule"/>
</dbReference>
<proteinExistence type="inferred from homology"/>
<evidence type="ECO:0000256" key="1">
    <source>
        <dbReference type="ARBA" id="ARBA00004141"/>
    </source>
</evidence>
<name>A0A3D9HNJ0_9PROT</name>
<feature type="transmembrane region" description="Helical" evidence="5">
    <location>
        <begin position="167"/>
        <end position="191"/>
    </location>
</feature>
<comment type="subcellular location">
    <subcellularLocation>
        <location evidence="5">Cell membrane</location>
        <topology evidence="5">Multi-pass membrane protein</topology>
    </subcellularLocation>
    <subcellularLocation>
        <location evidence="1">Membrane</location>
        <topology evidence="1">Multi-pass membrane protein</topology>
    </subcellularLocation>
</comment>
<dbReference type="GO" id="GO:0065002">
    <property type="term" value="P:intracellular protein transmembrane transport"/>
    <property type="evidence" value="ECO:0007669"/>
    <property type="project" value="TreeGrafter"/>
</dbReference>
<dbReference type="GO" id="GO:0009977">
    <property type="term" value="F:proton motive force dependent protein transmembrane transporter activity"/>
    <property type="evidence" value="ECO:0007669"/>
    <property type="project" value="TreeGrafter"/>
</dbReference>
<dbReference type="AlphaFoldDB" id="A0A3D9HNJ0"/>
<keyword evidence="5" id="KW-0653">Protein transport</keyword>
<dbReference type="NCBIfam" id="TIGR00945">
    <property type="entry name" value="tatC"/>
    <property type="match status" value="1"/>
</dbReference>
<dbReference type="EMBL" id="QRDW01000004">
    <property type="protein sequence ID" value="RED51039.1"/>
    <property type="molecule type" value="Genomic_DNA"/>
</dbReference>
<evidence type="ECO:0000256" key="3">
    <source>
        <dbReference type="ARBA" id="ARBA00022989"/>
    </source>
</evidence>
<keyword evidence="2 5" id="KW-0812">Transmembrane</keyword>
<dbReference type="HAMAP" id="MF_00902">
    <property type="entry name" value="TatC"/>
    <property type="match status" value="1"/>
</dbReference>
<keyword evidence="5" id="KW-0811">Translocation</keyword>
<reference evidence="6 7" key="1">
    <citation type="submission" date="2018-07" db="EMBL/GenBank/DDBJ databases">
        <title>Genomic Encyclopedia of Type Strains, Phase III (KMG-III): the genomes of soil and plant-associated and newly described type strains.</title>
        <authorList>
            <person name="Whitman W."/>
        </authorList>
    </citation>
    <scope>NUCLEOTIDE SEQUENCE [LARGE SCALE GENOMIC DNA]</scope>
    <source>
        <strain evidence="6 7">CECT 8488</strain>
    </source>
</reference>
<dbReference type="Pfam" id="PF00902">
    <property type="entry name" value="TatC"/>
    <property type="match status" value="1"/>
</dbReference>
<evidence type="ECO:0000313" key="7">
    <source>
        <dbReference type="Proteomes" id="UP000256845"/>
    </source>
</evidence>
<organism evidence="6 7">
    <name type="scientific">Aestuariispira insulae</name>
    <dbReference type="NCBI Taxonomy" id="1461337"/>
    <lineage>
        <taxon>Bacteria</taxon>
        <taxon>Pseudomonadati</taxon>
        <taxon>Pseudomonadota</taxon>
        <taxon>Alphaproteobacteria</taxon>
        <taxon>Rhodospirillales</taxon>
        <taxon>Kiloniellaceae</taxon>
        <taxon>Aestuariispira</taxon>
    </lineage>
</organism>
<evidence type="ECO:0000256" key="5">
    <source>
        <dbReference type="HAMAP-Rule" id="MF_00902"/>
    </source>
</evidence>
<dbReference type="InterPro" id="IPR002033">
    <property type="entry name" value="TatC"/>
</dbReference>
<dbReference type="InterPro" id="IPR019820">
    <property type="entry name" value="Sec-indep_translocase_CS"/>
</dbReference>
<feature type="transmembrane region" description="Helical" evidence="5">
    <location>
        <begin position="111"/>
        <end position="133"/>
    </location>
</feature>
<comment type="similarity">
    <text evidence="5">Belongs to the TatC family.</text>
</comment>
<gene>
    <name evidence="5" type="primary">tatC</name>
    <name evidence="6" type="ORF">DFP90_104317</name>
</gene>
<dbReference type="PRINTS" id="PR01840">
    <property type="entry name" value="TATCFAMILY"/>
</dbReference>
<dbReference type="PANTHER" id="PTHR30371:SF0">
    <property type="entry name" value="SEC-INDEPENDENT PROTEIN TRANSLOCASE PROTEIN TATC, CHLOROPLASTIC-RELATED"/>
    <property type="match status" value="1"/>
</dbReference>
<evidence type="ECO:0000313" key="6">
    <source>
        <dbReference type="EMBL" id="RED51039.1"/>
    </source>
</evidence>
<evidence type="ECO:0000256" key="4">
    <source>
        <dbReference type="ARBA" id="ARBA00023136"/>
    </source>
</evidence>
<protein>
    <recommendedName>
        <fullName evidence="5">Sec-independent protein translocase protein TatC</fullName>
    </recommendedName>
</protein>
<feature type="transmembrane region" description="Helical" evidence="5">
    <location>
        <begin position="22"/>
        <end position="44"/>
    </location>
</feature>
<dbReference type="PROSITE" id="PS01218">
    <property type="entry name" value="TATC"/>
    <property type="match status" value="1"/>
</dbReference>
<feature type="transmembrane region" description="Helical" evidence="5">
    <location>
        <begin position="226"/>
        <end position="246"/>
    </location>
</feature>
<dbReference type="GO" id="GO:0033281">
    <property type="term" value="C:TAT protein transport complex"/>
    <property type="evidence" value="ECO:0007669"/>
    <property type="project" value="UniProtKB-UniRule"/>
</dbReference>
<comment type="function">
    <text evidence="5">Part of the twin-arginine translocation (Tat) system that transports large folded proteins containing a characteristic twin-arginine motif in their signal peptide across membranes. Together with TatB, TatC is part of a receptor directly interacting with Tat signal peptides.</text>
</comment>
<evidence type="ECO:0000256" key="2">
    <source>
        <dbReference type="ARBA" id="ARBA00022692"/>
    </source>
</evidence>